<dbReference type="EMBL" id="BPVZ01000215">
    <property type="protein sequence ID" value="GKV46743.1"/>
    <property type="molecule type" value="Genomic_DNA"/>
</dbReference>
<keyword evidence="4" id="KW-1185">Reference proteome</keyword>
<dbReference type="Proteomes" id="UP001054252">
    <property type="component" value="Unassembled WGS sequence"/>
</dbReference>
<evidence type="ECO:0000256" key="2">
    <source>
        <dbReference type="SAM" id="MobiDB-lite"/>
    </source>
</evidence>
<evidence type="ECO:0000313" key="3">
    <source>
        <dbReference type="EMBL" id="GKV46743.1"/>
    </source>
</evidence>
<feature type="compositionally biased region" description="Basic and acidic residues" evidence="2">
    <location>
        <begin position="105"/>
        <end position="117"/>
    </location>
</feature>
<name>A0AAV5MD03_9ROSI</name>
<evidence type="ECO:0000313" key="4">
    <source>
        <dbReference type="Proteomes" id="UP001054252"/>
    </source>
</evidence>
<accession>A0AAV5MD03</accession>
<proteinExistence type="predicted"/>
<comment type="caution">
    <text evidence="3">The sequence shown here is derived from an EMBL/GenBank/DDBJ whole genome shotgun (WGS) entry which is preliminary data.</text>
</comment>
<feature type="compositionally biased region" description="Polar residues" evidence="2">
    <location>
        <begin position="22"/>
        <end position="52"/>
    </location>
</feature>
<keyword evidence="1" id="KW-0175">Coiled coil</keyword>
<evidence type="ECO:0000256" key="1">
    <source>
        <dbReference type="SAM" id="Coils"/>
    </source>
</evidence>
<dbReference type="Gene3D" id="1.20.5.170">
    <property type="match status" value="1"/>
</dbReference>
<sequence length="476" mass="55329">MEENTRNPNSYEDGEDGEDRQSINTSSSAEQFVQGVLRNSGSMNGSSEQNMLVINPPAAEIEPTRQQQSDGQHQPADISSADSHLRRNTPQITTADRQARKRKNDRAYRERVKEKQKQMKSTLDELQAENGLLKAENGLLNTEMESLKNENVWENQQFQTLSGELEALRNKFDDSHQKFIKQLENEQQLKFNLKTLEGENGRLKTEMESLKGENASVTQRFQTESGELDALGNKFDHLLQKLKEKLDNERKFNLEKLEVENESLKIENALVNQKLETLSNELDKYKEKYEKTHERKRELELDLKTLQAENGRLKDDIIEALKKDNVFVNQGIETQSKELRQLGRKLYKREVLEKELAPEKSCSCRQSTAGESTDFSRDLGQYPNVETEGYAFSREDYRGYREDKEDNKFLNKLQRWRCSLYIPQSWSPTAKTTIIIVNRMWLPARHPTPQQMPCHLHFSTYQFPSLPFKDSLPSRM</sequence>
<dbReference type="AlphaFoldDB" id="A0AAV5MD03"/>
<organism evidence="3 4">
    <name type="scientific">Rubroshorea leprosula</name>
    <dbReference type="NCBI Taxonomy" id="152421"/>
    <lineage>
        <taxon>Eukaryota</taxon>
        <taxon>Viridiplantae</taxon>
        <taxon>Streptophyta</taxon>
        <taxon>Embryophyta</taxon>
        <taxon>Tracheophyta</taxon>
        <taxon>Spermatophyta</taxon>
        <taxon>Magnoliopsida</taxon>
        <taxon>eudicotyledons</taxon>
        <taxon>Gunneridae</taxon>
        <taxon>Pentapetalae</taxon>
        <taxon>rosids</taxon>
        <taxon>malvids</taxon>
        <taxon>Malvales</taxon>
        <taxon>Dipterocarpaceae</taxon>
        <taxon>Rubroshorea</taxon>
    </lineage>
</organism>
<feature type="coiled-coil region" evidence="1">
    <location>
        <begin position="193"/>
        <end position="220"/>
    </location>
</feature>
<feature type="coiled-coil region" evidence="1">
    <location>
        <begin position="254"/>
        <end position="323"/>
    </location>
</feature>
<feature type="region of interest" description="Disordered" evidence="2">
    <location>
        <begin position="1"/>
        <end position="121"/>
    </location>
</feature>
<gene>
    <name evidence="3" type="ORF">SLEP1_g53718</name>
</gene>
<feature type="compositionally biased region" description="Polar residues" evidence="2">
    <location>
        <begin position="1"/>
        <end position="10"/>
    </location>
</feature>
<protein>
    <recommendedName>
        <fullName evidence="5">BZIP domain-containing protein</fullName>
    </recommendedName>
</protein>
<reference evidence="3 4" key="1">
    <citation type="journal article" date="2021" name="Commun. Biol.">
        <title>The genome of Shorea leprosula (Dipterocarpaceae) highlights the ecological relevance of drought in aseasonal tropical rainforests.</title>
        <authorList>
            <person name="Ng K.K.S."/>
            <person name="Kobayashi M.J."/>
            <person name="Fawcett J.A."/>
            <person name="Hatakeyama M."/>
            <person name="Paape T."/>
            <person name="Ng C.H."/>
            <person name="Ang C.C."/>
            <person name="Tnah L.H."/>
            <person name="Lee C.T."/>
            <person name="Nishiyama T."/>
            <person name="Sese J."/>
            <person name="O'Brien M.J."/>
            <person name="Copetti D."/>
            <person name="Mohd Noor M.I."/>
            <person name="Ong R.C."/>
            <person name="Putra M."/>
            <person name="Sireger I.Z."/>
            <person name="Indrioko S."/>
            <person name="Kosugi Y."/>
            <person name="Izuno A."/>
            <person name="Isagi Y."/>
            <person name="Lee S.L."/>
            <person name="Shimizu K.K."/>
        </authorList>
    </citation>
    <scope>NUCLEOTIDE SEQUENCE [LARGE SCALE GENOMIC DNA]</scope>
    <source>
        <strain evidence="3">214</strain>
    </source>
</reference>
<evidence type="ECO:0008006" key="5">
    <source>
        <dbReference type="Google" id="ProtNLM"/>
    </source>
</evidence>